<dbReference type="PRINTS" id="PR00463">
    <property type="entry name" value="EP450I"/>
</dbReference>
<evidence type="ECO:0000256" key="12">
    <source>
        <dbReference type="ARBA" id="ARBA00023136"/>
    </source>
</evidence>
<comment type="similarity">
    <text evidence="4">Belongs to the cytochrome P450 family.</text>
</comment>
<evidence type="ECO:0000256" key="11">
    <source>
        <dbReference type="ARBA" id="ARBA00023033"/>
    </source>
</evidence>
<dbReference type="GO" id="GO:0004497">
    <property type="term" value="F:monooxygenase activity"/>
    <property type="evidence" value="ECO:0007669"/>
    <property type="project" value="UniProtKB-KW"/>
</dbReference>
<dbReference type="OrthoDB" id="1470350at2759"/>
<dbReference type="InterPro" id="IPR001128">
    <property type="entry name" value="Cyt_P450"/>
</dbReference>
<keyword evidence="5 13" id="KW-0349">Heme</keyword>
<dbReference type="InterPro" id="IPR002401">
    <property type="entry name" value="Cyt_P450_E_grp-I"/>
</dbReference>
<keyword evidence="9" id="KW-0560">Oxidoreductase</keyword>
<dbReference type="PANTHER" id="PTHR24305:SF166">
    <property type="entry name" value="CYTOCHROME P450 12A4, MITOCHONDRIAL-RELATED"/>
    <property type="match status" value="1"/>
</dbReference>
<evidence type="ECO:0000313" key="15">
    <source>
        <dbReference type="Proteomes" id="UP000298030"/>
    </source>
</evidence>
<accession>A0A4Y7SWW9</accession>
<evidence type="ECO:0000256" key="1">
    <source>
        <dbReference type="ARBA" id="ARBA00001971"/>
    </source>
</evidence>
<keyword evidence="11" id="KW-0503">Monooxygenase</keyword>
<keyword evidence="6" id="KW-0812">Transmembrane</keyword>
<dbReference type="GO" id="GO:0016705">
    <property type="term" value="F:oxidoreductase activity, acting on paired donors, with incorporation or reduction of molecular oxygen"/>
    <property type="evidence" value="ECO:0007669"/>
    <property type="project" value="InterPro"/>
</dbReference>
<dbReference type="STRING" id="71717.A0A4Y7SWW9"/>
<evidence type="ECO:0000313" key="14">
    <source>
        <dbReference type="EMBL" id="TEB26355.1"/>
    </source>
</evidence>
<dbReference type="GO" id="GO:0016020">
    <property type="term" value="C:membrane"/>
    <property type="evidence" value="ECO:0007669"/>
    <property type="project" value="UniProtKB-SubCell"/>
</dbReference>
<evidence type="ECO:0000256" key="6">
    <source>
        <dbReference type="ARBA" id="ARBA00022692"/>
    </source>
</evidence>
<keyword evidence="8" id="KW-1133">Transmembrane helix</keyword>
<dbReference type="SUPFAM" id="SSF48264">
    <property type="entry name" value="Cytochrome P450"/>
    <property type="match status" value="1"/>
</dbReference>
<organism evidence="14 15">
    <name type="scientific">Coprinellus micaceus</name>
    <name type="common">Glistening ink-cap mushroom</name>
    <name type="synonym">Coprinus micaceus</name>
    <dbReference type="NCBI Taxonomy" id="71717"/>
    <lineage>
        <taxon>Eukaryota</taxon>
        <taxon>Fungi</taxon>
        <taxon>Dikarya</taxon>
        <taxon>Basidiomycota</taxon>
        <taxon>Agaricomycotina</taxon>
        <taxon>Agaricomycetes</taxon>
        <taxon>Agaricomycetidae</taxon>
        <taxon>Agaricales</taxon>
        <taxon>Agaricineae</taxon>
        <taxon>Psathyrellaceae</taxon>
        <taxon>Coprinellus</taxon>
    </lineage>
</organism>
<evidence type="ECO:0000256" key="4">
    <source>
        <dbReference type="ARBA" id="ARBA00010617"/>
    </source>
</evidence>
<dbReference type="EMBL" id="QPFP01000049">
    <property type="protein sequence ID" value="TEB26355.1"/>
    <property type="molecule type" value="Genomic_DNA"/>
</dbReference>
<dbReference type="InterPro" id="IPR036396">
    <property type="entry name" value="Cyt_P450_sf"/>
</dbReference>
<comment type="cofactor">
    <cofactor evidence="1 13">
        <name>heme</name>
        <dbReference type="ChEBI" id="CHEBI:30413"/>
    </cofactor>
</comment>
<comment type="caution">
    <text evidence="14">The sequence shown here is derived from an EMBL/GenBank/DDBJ whole genome shotgun (WGS) entry which is preliminary data.</text>
</comment>
<evidence type="ECO:0000256" key="2">
    <source>
        <dbReference type="ARBA" id="ARBA00004370"/>
    </source>
</evidence>
<feature type="binding site" description="axial binding residue" evidence="13">
    <location>
        <position position="491"/>
    </location>
    <ligand>
        <name>heme</name>
        <dbReference type="ChEBI" id="CHEBI:30413"/>
    </ligand>
    <ligandPart>
        <name>Fe</name>
        <dbReference type="ChEBI" id="CHEBI:18248"/>
    </ligandPart>
</feature>
<keyword evidence="12" id="KW-0472">Membrane</keyword>
<evidence type="ECO:0000256" key="5">
    <source>
        <dbReference type="ARBA" id="ARBA00022617"/>
    </source>
</evidence>
<dbReference type="CDD" id="cd11069">
    <property type="entry name" value="CYP_FUM15-like"/>
    <property type="match status" value="1"/>
</dbReference>
<dbReference type="Gene3D" id="1.10.630.10">
    <property type="entry name" value="Cytochrome P450"/>
    <property type="match status" value="1"/>
</dbReference>
<keyword evidence="15" id="KW-1185">Reference proteome</keyword>
<dbReference type="PRINTS" id="PR00385">
    <property type="entry name" value="P450"/>
</dbReference>
<protein>
    <submittedName>
        <fullName evidence="14">Cytochrome P450</fullName>
    </submittedName>
</protein>
<evidence type="ECO:0000256" key="10">
    <source>
        <dbReference type="ARBA" id="ARBA00023004"/>
    </source>
</evidence>
<keyword evidence="10 13" id="KW-0408">Iron</keyword>
<comment type="pathway">
    <text evidence="3">Secondary metabolite biosynthesis; terpenoid biosynthesis.</text>
</comment>
<evidence type="ECO:0000256" key="8">
    <source>
        <dbReference type="ARBA" id="ARBA00022989"/>
    </source>
</evidence>
<name>A0A4Y7SWW9_COPMI</name>
<dbReference type="Pfam" id="PF00067">
    <property type="entry name" value="p450"/>
    <property type="match status" value="1"/>
</dbReference>
<evidence type="ECO:0000256" key="3">
    <source>
        <dbReference type="ARBA" id="ARBA00004721"/>
    </source>
</evidence>
<dbReference type="AlphaFoldDB" id="A0A4Y7SWW9"/>
<dbReference type="Proteomes" id="UP000298030">
    <property type="component" value="Unassembled WGS sequence"/>
</dbReference>
<keyword evidence="7 13" id="KW-0479">Metal-binding</keyword>
<evidence type="ECO:0000256" key="7">
    <source>
        <dbReference type="ARBA" id="ARBA00022723"/>
    </source>
</evidence>
<proteinExistence type="inferred from homology"/>
<comment type="subcellular location">
    <subcellularLocation>
        <location evidence="2">Membrane</location>
    </subcellularLocation>
</comment>
<evidence type="ECO:0000256" key="9">
    <source>
        <dbReference type="ARBA" id="ARBA00023002"/>
    </source>
</evidence>
<gene>
    <name evidence="14" type="ORF">FA13DRAFT_1795786</name>
</gene>
<evidence type="ECO:0000256" key="13">
    <source>
        <dbReference type="PIRSR" id="PIRSR602401-1"/>
    </source>
</evidence>
<reference evidence="14 15" key="1">
    <citation type="journal article" date="2019" name="Nat. Ecol. Evol.">
        <title>Megaphylogeny resolves global patterns of mushroom evolution.</title>
        <authorList>
            <person name="Varga T."/>
            <person name="Krizsan K."/>
            <person name="Foldi C."/>
            <person name="Dima B."/>
            <person name="Sanchez-Garcia M."/>
            <person name="Sanchez-Ramirez S."/>
            <person name="Szollosi G.J."/>
            <person name="Szarkandi J.G."/>
            <person name="Papp V."/>
            <person name="Albert L."/>
            <person name="Andreopoulos W."/>
            <person name="Angelini C."/>
            <person name="Antonin V."/>
            <person name="Barry K.W."/>
            <person name="Bougher N.L."/>
            <person name="Buchanan P."/>
            <person name="Buyck B."/>
            <person name="Bense V."/>
            <person name="Catcheside P."/>
            <person name="Chovatia M."/>
            <person name="Cooper J."/>
            <person name="Damon W."/>
            <person name="Desjardin D."/>
            <person name="Finy P."/>
            <person name="Geml J."/>
            <person name="Haridas S."/>
            <person name="Hughes K."/>
            <person name="Justo A."/>
            <person name="Karasinski D."/>
            <person name="Kautmanova I."/>
            <person name="Kiss B."/>
            <person name="Kocsube S."/>
            <person name="Kotiranta H."/>
            <person name="LaButti K.M."/>
            <person name="Lechner B.E."/>
            <person name="Liimatainen K."/>
            <person name="Lipzen A."/>
            <person name="Lukacs Z."/>
            <person name="Mihaltcheva S."/>
            <person name="Morgado L.N."/>
            <person name="Niskanen T."/>
            <person name="Noordeloos M.E."/>
            <person name="Ohm R.A."/>
            <person name="Ortiz-Santana B."/>
            <person name="Ovrebo C."/>
            <person name="Racz N."/>
            <person name="Riley R."/>
            <person name="Savchenko A."/>
            <person name="Shiryaev A."/>
            <person name="Soop K."/>
            <person name="Spirin V."/>
            <person name="Szebenyi C."/>
            <person name="Tomsovsky M."/>
            <person name="Tulloss R.E."/>
            <person name="Uehling J."/>
            <person name="Grigoriev I.V."/>
            <person name="Vagvolgyi C."/>
            <person name="Papp T."/>
            <person name="Martin F.M."/>
            <person name="Miettinen O."/>
            <person name="Hibbett D.S."/>
            <person name="Nagy L.G."/>
        </authorList>
    </citation>
    <scope>NUCLEOTIDE SEQUENCE [LARGE SCALE GENOMIC DNA]</scope>
    <source>
        <strain evidence="14 15">FP101781</strain>
    </source>
</reference>
<dbReference type="InterPro" id="IPR050121">
    <property type="entry name" value="Cytochrome_P450_monoxygenase"/>
</dbReference>
<dbReference type="GO" id="GO:0005506">
    <property type="term" value="F:iron ion binding"/>
    <property type="evidence" value="ECO:0007669"/>
    <property type="project" value="InterPro"/>
</dbReference>
<dbReference type="PANTHER" id="PTHR24305">
    <property type="entry name" value="CYTOCHROME P450"/>
    <property type="match status" value="1"/>
</dbReference>
<sequence length="557" mass="62708">MYEQAFASPLQLLSIGIGAWGFWRVLRSFLFKDPLAVIPGPPSASWPLGDLPKFFDKRPGNYQEDLFKKYGRTFRITGLFKESLLVVSDPKALYQILIKDQDIFEESDDTVRSTTQSFGPGLLSTSGEHHRKQRKILNPVFSAAYMRDNTPVFYSVVHKLENSIEQLVGSGEKEIDLLSWMTRTALELVAQSGLGYTFDTLEPHASEHPYATSIRNWVGTVNDPVVTVIRFLLYPYVYNIGGPRFQRTVVNVLPWKKLHAIRDMVDVMHKTSIDIFENAKRGLDKGDDARERIAKGKDIMSALLKANMLASESDKLPDEELIAQVSTLTFAAMDTTSNALSRILYLLSEHPEVQERLRGDVTQAYTHHGGDMDYETLNALPYLDAVCRESLRVHPRTVCHQAGQERRCRTARNPNFTTNEGREINELFVPKDTLLFIALGNCNRDPLIWGPEATEWKPERWLSSQPESVTQARIPGVYSNLMTFLGGGRSCIGFKFSQLEMKIVLSVLLAKFKFAPSGKNIVWLSNGIVQPAVEDPKRPGSGETELQLPLKVSLVAE</sequence>
<dbReference type="GO" id="GO:0020037">
    <property type="term" value="F:heme binding"/>
    <property type="evidence" value="ECO:0007669"/>
    <property type="project" value="InterPro"/>
</dbReference>